<dbReference type="InterPro" id="IPR011707">
    <property type="entry name" value="Cu-oxidase-like_N"/>
</dbReference>
<keyword evidence="4" id="KW-0560">Oxidoreductase</keyword>
<protein>
    <submittedName>
        <fullName evidence="12">Iron transport multicopper oxidase FET3</fullName>
    </submittedName>
</protein>
<dbReference type="CDD" id="cd13851">
    <property type="entry name" value="CuRO_1_Fet3p"/>
    <property type="match status" value="1"/>
</dbReference>
<keyword evidence="5" id="KW-0186">Copper</keyword>
<dbReference type="PROSITE" id="PS00079">
    <property type="entry name" value="MULTICOPPER_OXIDASE1"/>
    <property type="match status" value="1"/>
</dbReference>
<dbReference type="InterPro" id="IPR044130">
    <property type="entry name" value="CuRO_2_Fet3-like"/>
</dbReference>
<feature type="transmembrane region" description="Helical" evidence="7">
    <location>
        <begin position="533"/>
        <end position="555"/>
    </location>
</feature>
<dbReference type="GO" id="GO:0004322">
    <property type="term" value="F:ferroxidase activity"/>
    <property type="evidence" value="ECO:0007669"/>
    <property type="project" value="TreeGrafter"/>
</dbReference>
<dbReference type="Pfam" id="PF07731">
    <property type="entry name" value="Cu-oxidase_2"/>
    <property type="match status" value="1"/>
</dbReference>
<keyword evidence="6" id="KW-0325">Glycoprotein</keyword>
<dbReference type="SUPFAM" id="SSF49503">
    <property type="entry name" value="Cupredoxins"/>
    <property type="match status" value="3"/>
</dbReference>
<gene>
    <name evidence="12" type="ORF">TPAR_00283</name>
</gene>
<evidence type="ECO:0000256" key="1">
    <source>
        <dbReference type="ARBA" id="ARBA00010609"/>
    </source>
</evidence>
<dbReference type="Gene3D" id="2.60.40.420">
    <property type="entry name" value="Cupredoxins - blue copper proteins"/>
    <property type="match status" value="3"/>
</dbReference>
<dbReference type="PROSITE" id="PS00080">
    <property type="entry name" value="MULTICOPPER_OXIDASE2"/>
    <property type="match status" value="1"/>
</dbReference>
<dbReference type="PANTHER" id="PTHR11709">
    <property type="entry name" value="MULTI-COPPER OXIDASE"/>
    <property type="match status" value="1"/>
</dbReference>
<comment type="similarity">
    <text evidence="1">Belongs to the multicopper oxidase family.</text>
</comment>
<dbReference type="Pfam" id="PF07732">
    <property type="entry name" value="Cu-oxidase_3"/>
    <property type="match status" value="1"/>
</dbReference>
<dbReference type="GO" id="GO:0033215">
    <property type="term" value="P:reductive iron assimilation"/>
    <property type="evidence" value="ECO:0007669"/>
    <property type="project" value="TreeGrafter"/>
</dbReference>
<keyword evidence="7" id="KW-0812">Transmembrane</keyword>
<feature type="signal peptide" evidence="8">
    <location>
        <begin position="1"/>
        <end position="22"/>
    </location>
</feature>
<dbReference type="GO" id="GO:0005507">
    <property type="term" value="F:copper ion binding"/>
    <property type="evidence" value="ECO:0007669"/>
    <property type="project" value="InterPro"/>
</dbReference>
<feature type="chain" id="PRO_5015391774" evidence="8">
    <location>
        <begin position="23"/>
        <end position="600"/>
    </location>
</feature>
<dbReference type="Proteomes" id="UP000237481">
    <property type="component" value="Unassembled WGS sequence"/>
</dbReference>
<evidence type="ECO:0000256" key="3">
    <source>
        <dbReference type="ARBA" id="ARBA00022729"/>
    </source>
</evidence>
<accession>A0A2S4LAP5</accession>
<dbReference type="GO" id="GO:0033573">
    <property type="term" value="C:high-affinity iron permease complex"/>
    <property type="evidence" value="ECO:0007669"/>
    <property type="project" value="TreeGrafter"/>
</dbReference>
<dbReference type="EMBL" id="PKSG01000034">
    <property type="protein sequence ID" value="POR39497.1"/>
    <property type="molecule type" value="Genomic_DNA"/>
</dbReference>
<keyword evidence="7" id="KW-1133">Transmembrane helix</keyword>
<evidence type="ECO:0000259" key="11">
    <source>
        <dbReference type="Pfam" id="PF07732"/>
    </source>
</evidence>
<dbReference type="InterPro" id="IPR002355">
    <property type="entry name" value="Cu_oxidase_Cu_BS"/>
</dbReference>
<evidence type="ECO:0000313" key="13">
    <source>
        <dbReference type="Proteomes" id="UP000237481"/>
    </source>
</evidence>
<evidence type="ECO:0000256" key="5">
    <source>
        <dbReference type="ARBA" id="ARBA00023008"/>
    </source>
</evidence>
<dbReference type="GO" id="GO:0010106">
    <property type="term" value="P:cellular response to iron ion starvation"/>
    <property type="evidence" value="ECO:0007669"/>
    <property type="project" value="TreeGrafter"/>
</dbReference>
<evidence type="ECO:0000313" key="12">
    <source>
        <dbReference type="EMBL" id="POR39497.1"/>
    </source>
</evidence>
<dbReference type="CDD" id="cd13877">
    <property type="entry name" value="CuRO_2_Fet3p_like"/>
    <property type="match status" value="1"/>
</dbReference>
<evidence type="ECO:0000259" key="10">
    <source>
        <dbReference type="Pfam" id="PF07731"/>
    </source>
</evidence>
<name>A0A2S4LAP5_9HYPO</name>
<dbReference type="AlphaFoldDB" id="A0A2S4LAP5"/>
<comment type="caution">
    <text evidence="12">The sequence shown here is derived from an EMBL/GenBank/DDBJ whole genome shotgun (WGS) entry which is preliminary data.</text>
</comment>
<evidence type="ECO:0000259" key="9">
    <source>
        <dbReference type="Pfam" id="PF00394"/>
    </source>
</evidence>
<keyword evidence="3 8" id="KW-0732">Signal</keyword>
<keyword evidence="2" id="KW-0479">Metal-binding</keyword>
<dbReference type="InterPro" id="IPR008972">
    <property type="entry name" value="Cupredoxin"/>
</dbReference>
<evidence type="ECO:0000256" key="2">
    <source>
        <dbReference type="ARBA" id="ARBA00022723"/>
    </source>
</evidence>
<dbReference type="Pfam" id="PF00394">
    <property type="entry name" value="Cu-oxidase"/>
    <property type="match status" value="1"/>
</dbReference>
<dbReference type="STRING" id="94208.A0A2S4LAP5"/>
<organism evidence="12 13">
    <name type="scientific">Tolypocladium paradoxum</name>
    <dbReference type="NCBI Taxonomy" id="94208"/>
    <lineage>
        <taxon>Eukaryota</taxon>
        <taxon>Fungi</taxon>
        <taxon>Dikarya</taxon>
        <taxon>Ascomycota</taxon>
        <taxon>Pezizomycotina</taxon>
        <taxon>Sordariomycetes</taxon>
        <taxon>Hypocreomycetidae</taxon>
        <taxon>Hypocreales</taxon>
        <taxon>Ophiocordycipitaceae</taxon>
        <taxon>Tolypocladium</taxon>
    </lineage>
</organism>
<feature type="domain" description="Plastocyanin-like" evidence="11">
    <location>
        <begin position="30"/>
        <end position="146"/>
    </location>
</feature>
<reference evidence="12 13" key="1">
    <citation type="submission" date="2018-01" db="EMBL/GenBank/DDBJ databases">
        <title>Harnessing the power of phylogenomics to disentangle the directionality and signatures of interkingdom host jumping in the parasitic fungal genus Tolypocladium.</title>
        <authorList>
            <person name="Quandt C.A."/>
            <person name="Patterson W."/>
            <person name="Spatafora J.W."/>
        </authorList>
    </citation>
    <scope>NUCLEOTIDE SEQUENCE [LARGE SCALE GENOMIC DNA]</scope>
    <source>
        <strain evidence="12 13">NRBC 100945</strain>
    </source>
</reference>
<feature type="domain" description="Plastocyanin-like" evidence="9">
    <location>
        <begin position="157"/>
        <end position="244"/>
    </location>
</feature>
<keyword evidence="13" id="KW-1185">Reference proteome</keyword>
<dbReference type="OrthoDB" id="2121828at2759"/>
<keyword evidence="7" id="KW-0472">Membrane</keyword>
<dbReference type="InterPro" id="IPR001117">
    <property type="entry name" value="Cu-oxidase_2nd"/>
</dbReference>
<dbReference type="FunFam" id="2.60.40.420:FF:000022">
    <property type="entry name" value="FET5p Multicopper oxidase"/>
    <property type="match status" value="1"/>
</dbReference>
<dbReference type="InterPro" id="IPR045087">
    <property type="entry name" value="Cu-oxidase_fam"/>
</dbReference>
<sequence length="600" mass="66550">MSTLARLGQLLLLPLAAICCEAKTVSYDFNVTWVTANPDGLFERKIVGINGQWPLPVIEVDKGDQLVVNMHNDLGDKAASIHFHGMFQNGTNEMDGPSMVTQCPVPPGSSITYNFTVNQNGTYWYHCHTDYCYPDGYRQALIVHDGDAFFNDDYDEELVLTMTDWYHDLVEDLSTEFMSLFNPSGAEPIPNSFLLNDTINSSFSIKPNTTYLLRLINIGAFVGQYFYIEDHTFKIVEIDGVATQFLLTTKNTTDKNYPIVAVADSTLLDTIPSDLALNNTNWLEYDESAEHPQANVNATDSTALNPFDDMSVVPYDKMPLLPEPDIEIDVTLHTSQGPALYTVLSSGGLADNATKYGDFTHPVILNHNDVVQLVLNNGDTGSHPFHLHGHKFQVIDRAPPYGATFYDYLNGDPVPYDPNNHTDFPRYPARRDTFVLPPHGYFVMRFVADNPGVWVFHCHIDWHLSSGLAMLMIEAPKQIQERTTIPQDHYNVCEAAGVRFKGNAAGNTENFLDLGGQNEQPGWIPGGFTSRGVVALVFSVSAICGIASMVTFGLVDIKHGKSPTPRCVMNNSNEIIVHETSPIEVIAQENTARAGKERDS</sequence>
<proteinExistence type="inferred from homology"/>
<feature type="domain" description="Plastocyanin-like" evidence="10">
    <location>
        <begin position="336"/>
        <end position="477"/>
    </location>
</feature>
<dbReference type="InterPro" id="IPR033138">
    <property type="entry name" value="Cu_oxidase_CS"/>
</dbReference>
<evidence type="ECO:0000256" key="7">
    <source>
        <dbReference type="SAM" id="Phobius"/>
    </source>
</evidence>
<dbReference type="PANTHER" id="PTHR11709:SF361">
    <property type="entry name" value="IRON TRANSPORT MULTICOPPER OXIDASE FET3"/>
    <property type="match status" value="1"/>
</dbReference>
<evidence type="ECO:0000256" key="4">
    <source>
        <dbReference type="ARBA" id="ARBA00023002"/>
    </source>
</evidence>
<dbReference type="InterPro" id="IPR011706">
    <property type="entry name" value="Cu-oxidase_C"/>
</dbReference>
<evidence type="ECO:0000256" key="6">
    <source>
        <dbReference type="ARBA" id="ARBA00023180"/>
    </source>
</evidence>
<evidence type="ECO:0000256" key="8">
    <source>
        <dbReference type="SAM" id="SignalP"/>
    </source>
</evidence>